<dbReference type="Gene3D" id="1.50.10.20">
    <property type="match status" value="1"/>
</dbReference>
<comment type="similarity">
    <text evidence="1">Belongs to the pectinesterase family.</text>
</comment>
<keyword evidence="4" id="KW-0472">Membrane</keyword>
<organism evidence="6 7">
    <name type="scientific">Marinicrinis lubricantis</name>
    <dbReference type="NCBI Taxonomy" id="2086470"/>
    <lineage>
        <taxon>Bacteria</taxon>
        <taxon>Bacillati</taxon>
        <taxon>Bacillota</taxon>
        <taxon>Bacilli</taxon>
        <taxon>Bacillales</taxon>
        <taxon>Paenibacillaceae</taxon>
    </lineage>
</organism>
<dbReference type="Proteomes" id="UP001596250">
    <property type="component" value="Unassembled WGS sequence"/>
</dbReference>
<keyword evidence="7" id="KW-1185">Reference proteome</keyword>
<evidence type="ECO:0000256" key="1">
    <source>
        <dbReference type="ARBA" id="ARBA00008891"/>
    </source>
</evidence>
<name>A0ABW1IVG5_9BACL</name>
<evidence type="ECO:0000256" key="2">
    <source>
        <dbReference type="ARBA" id="ARBA00022801"/>
    </source>
</evidence>
<comment type="caution">
    <text evidence="6">The sequence shown here is derived from an EMBL/GenBank/DDBJ whole genome shotgun (WGS) entry which is preliminary data.</text>
</comment>
<keyword evidence="2" id="KW-0378">Hydrolase</keyword>
<dbReference type="Pfam" id="PF09492">
    <property type="entry name" value="Pec_lyase"/>
    <property type="match status" value="1"/>
</dbReference>
<protein>
    <submittedName>
        <fullName evidence="6">Pectinesterase family protein</fullName>
    </submittedName>
</protein>
<dbReference type="InterPro" id="IPR011050">
    <property type="entry name" value="Pectin_lyase_fold/virulence"/>
</dbReference>
<keyword evidence="4" id="KW-0812">Transmembrane</keyword>
<keyword evidence="4" id="KW-1133">Transmembrane helix</keyword>
<evidence type="ECO:0000256" key="4">
    <source>
        <dbReference type="SAM" id="Phobius"/>
    </source>
</evidence>
<evidence type="ECO:0000313" key="6">
    <source>
        <dbReference type="EMBL" id="MFC5989117.1"/>
    </source>
</evidence>
<dbReference type="InterPro" id="IPR000070">
    <property type="entry name" value="Pectinesterase_cat"/>
</dbReference>
<dbReference type="PANTHER" id="PTHR31321:SF57">
    <property type="entry name" value="PECTINESTERASE 53-RELATED"/>
    <property type="match status" value="1"/>
</dbReference>
<dbReference type="RefSeq" id="WP_379896679.1">
    <property type="nucleotide sequence ID" value="NZ_CBCSCT010000002.1"/>
</dbReference>
<dbReference type="SUPFAM" id="SSF81853">
    <property type="entry name" value="Family 10 polysaccharide lyase"/>
    <property type="match status" value="1"/>
</dbReference>
<sequence length="750" mass="84884">MAKKFNPLIWISLGAAVMVLLLTYVMVYFRFIDNDDKKFNPLIIKKAEAVGESWIKVTLNQQIASLDKVDLRVVSSSKRWDALHGRLDTEIPFAYTGLGMNENGQSEMYIEVDAQMDQNAKLLVNDHKGQLPLLTAQNYYNFDMNVDMIQADRLLTWQTAIGGWDHGIHKKADPKDGRKGLRERAWDGSESRSSVLTVDGEEVSSLNQGGTVNEMILIAKLYRETGDRRYKNSVAKAIDFLLEMQYPSGGWPQAFPLTGGESDLITIKDHAMIRALHVLWMIQQGEYPFDTDLLERDQKKRIDTAVSRGIAFLVDAQLPMDEGKSGWSFHYDPESGGPVQSEVAVDESIEIVKFLMSIPDPSAEVQASIHSAVEYFRGLKGMEKETRKKMERLVHVYDTTGYYDRHVFLVWSDETDTGSFMKVVPGKEELKERHDGNMERPHELAEEDHTISLTDVNADKVLIVARDGSGHYSTVQEAVDAVPVNNTEPVTIYIKEGLYFERIFIPESKPYITFIGESRLHTVITYLDITGTGFNGNTTTIEADDFTARNLTFANEAGAIGTASAVEVKGDRGIFDGVRIIGYQDTLYLNSRGGRFYFRNCTIEGAVDFIYGSAAAYFDQCILFSKRSGGYITAASTPQEQDYGLIFSNCTITGYPWVEHVYFGRPWREYANDVFLHTWIDEGKIHLAGWHNWGDSNKEQTSRYLEYGSYGPGANIRFREEWTRQISSEEAKQYTPEKVLRGHDGWAPYK</sequence>
<dbReference type="PANTHER" id="PTHR31321">
    <property type="entry name" value="ACYL-COA THIOESTER HYDROLASE YBHC-RELATED"/>
    <property type="match status" value="1"/>
</dbReference>
<evidence type="ECO:0000259" key="5">
    <source>
        <dbReference type="Pfam" id="PF01095"/>
    </source>
</evidence>
<dbReference type="SUPFAM" id="SSF51126">
    <property type="entry name" value="Pectin lyase-like"/>
    <property type="match status" value="1"/>
</dbReference>
<dbReference type="EMBL" id="JBHSQV010000187">
    <property type="protein sequence ID" value="MFC5989117.1"/>
    <property type="molecule type" value="Genomic_DNA"/>
</dbReference>
<dbReference type="InterPro" id="IPR012669">
    <property type="entry name" value="Pectate_lyase"/>
</dbReference>
<evidence type="ECO:0000256" key="3">
    <source>
        <dbReference type="ARBA" id="ARBA00023085"/>
    </source>
</evidence>
<feature type="domain" description="Pectinesterase catalytic" evidence="5">
    <location>
        <begin position="463"/>
        <end position="742"/>
    </location>
</feature>
<feature type="transmembrane region" description="Helical" evidence="4">
    <location>
        <begin position="7"/>
        <end position="29"/>
    </location>
</feature>
<dbReference type="Pfam" id="PF01095">
    <property type="entry name" value="Pectinesterase"/>
    <property type="match status" value="1"/>
</dbReference>
<gene>
    <name evidence="6" type="ORF">ACFPXP_22155</name>
</gene>
<evidence type="ECO:0000313" key="7">
    <source>
        <dbReference type="Proteomes" id="UP001596250"/>
    </source>
</evidence>
<dbReference type="InterPro" id="IPR012334">
    <property type="entry name" value="Pectin_lyas_fold"/>
</dbReference>
<dbReference type="Gene3D" id="2.160.20.10">
    <property type="entry name" value="Single-stranded right-handed beta-helix, Pectin lyase-like"/>
    <property type="match status" value="1"/>
</dbReference>
<keyword evidence="3" id="KW-0063">Aspartyl esterase</keyword>
<accession>A0ABW1IVG5</accession>
<proteinExistence type="inferred from homology"/>
<reference evidence="7" key="1">
    <citation type="journal article" date="2019" name="Int. J. Syst. Evol. Microbiol.">
        <title>The Global Catalogue of Microorganisms (GCM) 10K type strain sequencing project: providing services to taxonomists for standard genome sequencing and annotation.</title>
        <authorList>
            <consortium name="The Broad Institute Genomics Platform"/>
            <consortium name="The Broad Institute Genome Sequencing Center for Infectious Disease"/>
            <person name="Wu L."/>
            <person name="Ma J."/>
        </authorList>
    </citation>
    <scope>NUCLEOTIDE SEQUENCE [LARGE SCALE GENOMIC DNA]</scope>
    <source>
        <strain evidence="7">CCM 8749</strain>
    </source>
</reference>